<protein>
    <submittedName>
        <fullName evidence="3">DUF480 domain-containing protein</fullName>
    </submittedName>
</protein>
<dbReference type="InterPro" id="IPR036388">
    <property type="entry name" value="WH-like_DNA-bd_sf"/>
</dbReference>
<gene>
    <name evidence="3" type="ORF">GCM10023095_02690</name>
</gene>
<dbReference type="Pfam" id="PF04337">
    <property type="entry name" value="DUF480"/>
    <property type="match status" value="1"/>
</dbReference>
<sequence length="209" mass="23324">MKSKFSPTELRVIACLIEKQVSTPDQYPLTFNSLLNACNQKSNREPVLNLSEVALQAALDGLVAKRLVHNVAGFNARVPKYQHRFCNSEFGELQFDPQELGVLCELMLRGPQTPGELRSRTARLCSFTEVSEVDKVLERLMAAGHVQRLEREPGKRENRYCQLFGGEPPASVVPVGSALDRTAELEAEVARLRQQVADLEAALARYQSE</sequence>
<dbReference type="SUPFAM" id="SSF46785">
    <property type="entry name" value="Winged helix' DNA-binding domain"/>
    <property type="match status" value="2"/>
</dbReference>
<organism evidence="3 4">
    <name type="scientific">Pseudaeromonas paramecii</name>
    <dbReference type="NCBI Taxonomy" id="2138166"/>
    <lineage>
        <taxon>Bacteria</taxon>
        <taxon>Pseudomonadati</taxon>
        <taxon>Pseudomonadota</taxon>
        <taxon>Gammaproteobacteria</taxon>
        <taxon>Aeromonadales</taxon>
        <taxon>Aeromonadaceae</taxon>
        <taxon>Pseudaeromonas</taxon>
    </lineage>
</organism>
<proteinExistence type="inferred from homology"/>
<comment type="similarity">
    <text evidence="1">Belongs to the UPF0502 family.</text>
</comment>
<dbReference type="RefSeq" id="WP_345009290.1">
    <property type="nucleotide sequence ID" value="NZ_BAABFC010000001.1"/>
</dbReference>
<evidence type="ECO:0000313" key="3">
    <source>
        <dbReference type="EMBL" id="GAA4493078.1"/>
    </source>
</evidence>
<reference evidence="4" key="1">
    <citation type="journal article" date="2019" name="Int. J. Syst. Evol. Microbiol.">
        <title>The Global Catalogue of Microorganisms (GCM) 10K type strain sequencing project: providing services to taxonomists for standard genome sequencing and annotation.</title>
        <authorList>
            <consortium name="The Broad Institute Genomics Platform"/>
            <consortium name="The Broad Institute Genome Sequencing Center for Infectious Disease"/>
            <person name="Wu L."/>
            <person name="Ma J."/>
        </authorList>
    </citation>
    <scope>NUCLEOTIDE SEQUENCE [LARGE SCALE GENOMIC DNA]</scope>
    <source>
        <strain evidence="4">JCM 32226</strain>
    </source>
</reference>
<evidence type="ECO:0000256" key="1">
    <source>
        <dbReference type="HAMAP-Rule" id="MF_01584"/>
    </source>
</evidence>
<dbReference type="PANTHER" id="PTHR38768:SF1">
    <property type="entry name" value="UPF0502 PROTEIN YCEH"/>
    <property type="match status" value="1"/>
</dbReference>
<dbReference type="InterPro" id="IPR007432">
    <property type="entry name" value="DUF480"/>
</dbReference>
<dbReference type="Gene3D" id="1.10.10.10">
    <property type="entry name" value="Winged helix-like DNA-binding domain superfamily/Winged helix DNA-binding domain"/>
    <property type="match status" value="2"/>
</dbReference>
<evidence type="ECO:0000313" key="4">
    <source>
        <dbReference type="Proteomes" id="UP001501321"/>
    </source>
</evidence>
<dbReference type="HAMAP" id="MF_01584">
    <property type="entry name" value="UPF0502"/>
    <property type="match status" value="1"/>
</dbReference>
<keyword evidence="2" id="KW-0175">Coiled coil</keyword>
<dbReference type="EMBL" id="BAABFC010000001">
    <property type="protein sequence ID" value="GAA4493078.1"/>
    <property type="molecule type" value="Genomic_DNA"/>
</dbReference>
<evidence type="ECO:0000256" key="2">
    <source>
        <dbReference type="SAM" id="Coils"/>
    </source>
</evidence>
<comment type="caution">
    <text evidence="3">The sequence shown here is derived from an EMBL/GenBank/DDBJ whole genome shotgun (WGS) entry which is preliminary data.</text>
</comment>
<name>A0ABP8PVM2_9GAMM</name>
<dbReference type="Proteomes" id="UP001501321">
    <property type="component" value="Unassembled WGS sequence"/>
</dbReference>
<dbReference type="InterPro" id="IPR036390">
    <property type="entry name" value="WH_DNA-bd_sf"/>
</dbReference>
<accession>A0ABP8PVM2</accession>
<dbReference type="PANTHER" id="PTHR38768">
    <property type="entry name" value="UPF0502 PROTEIN YCEH"/>
    <property type="match status" value="1"/>
</dbReference>
<keyword evidence="4" id="KW-1185">Reference proteome</keyword>
<feature type="coiled-coil region" evidence="2">
    <location>
        <begin position="175"/>
        <end position="209"/>
    </location>
</feature>